<dbReference type="Pfam" id="PF07999">
    <property type="entry name" value="RHSP"/>
    <property type="match status" value="1"/>
</dbReference>
<dbReference type="NCBIfam" id="TIGR01631">
    <property type="entry name" value="Trypano_RHS"/>
    <property type="match status" value="1"/>
</dbReference>
<evidence type="ECO:0000313" key="5">
    <source>
        <dbReference type="EMBL" id="CCD21202.1"/>
    </source>
</evidence>
<name>F9WUF3_TRYVY</name>
<feature type="domain" description="Retrotransposon hot spot protein,C-terminal" evidence="2">
    <location>
        <begin position="328"/>
        <end position="655"/>
    </location>
</feature>
<dbReference type="EMBL" id="CAEX01007203">
    <property type="protein sequence ID" value="CCD21202.1"/>
    <property type="molecule type" value="Genomic_DNA"/>
</dbReference>
<dbReference type="InterPro" id="IPR056000">
    <property type="entry name" value="DUF7578"/>
</dbReference>
<feature type="domain" description="Retrotransposon hot spot protein N-terminal" evidence="3">
    <location>
        <begin position="213"/>
        <end position="315"/>
    </location>
</feature>
<evidence type="ECO:0000313" key="6">
    <source>
        <dbReference type="Proteomes" id="UP000009027"/>
    </source>
</evidence>
<feature type="compositionally biased region" description="Basic and acidic residues" evidence="1">
    <location>
        <begin position="8"/>
        <end position="20"/>
    </location>
</feature>
<dbReference type="PANTHER" id="PTHR33129:SF3">
    <property type="entry name" value="HOT SPOT (RHS) PROTEIN, PUTATIVE-RELATED"/>
    <property type="match status" value="1"/>
</dbReference>
<evidence type="ECO:0000259" key="2">
    <source>
        <dbReference type="Pfam" id="PF07999"/>
    </source>
</evidence>
<dbReference type="InterPro" id="IPR046835">
    <property type="entry name" value="RHS_N"/>
</dbReference>
<dbReference type="Proteomes" id="UP000009027">
    <property type="component" value="Unassembled WGS sequence"/>
</dbReference>
<accession>F9WUF3</accession>
<evidence type="ECO:0000259" key="3">
    <source>
        <dbReference type="Pfam" id="PF20445"/>
    </source>
</evidence>
<proteinExistence type="predicted"/>
<organism evidence="5 6">
    <name type="scientific">Trypanosoma vivax (strain Y486)</name>
    <dbReference type="NCBI Taxonomy" id="1055687"/>
    <lineage>
        <taxon>Eukaryota</taxon>
        <taxon>Discoba</taxon>
        <taxon>Euglenozoa</taxon>
        <taxon>Kinetoplastea</taxon>
        <taxon>Metakinetoplastina</taxon>
        <taxon>Trypanosomatida</taxon>
        <taxon>Trypanosomatidae</taxon>
        <taxon>Trypanosoma</taxon>
        <taxon>Duttonella</taxon>
    </lineage>
</organism>
<evidence type="ECO:0000256" key="1">
    <source>
        <dbReference type="SAM" id="MobiDB-lite"/>
    </source>
</evidence>
<dbReference type="InterPro" id="IPR052980">
    <property type="entry name" value="Crinkler_effector"/>
</dbReference>
<dbReference type="InterPro" id="IPR046836">
    <property type="entry name" value="RHS_C"/>
</dbReference>
<sequence>MSSASGPDDERPLQRARLESDVAVPEQSAVAQTARLPVAPSWTLDTNVEVVLLRGAAPPADMKLSAFLSSIGRRIVPTEDVSMRFFLRRPHQYIPDEEQRNAVLNEVECLPYELFYKVAPFLGRKAISTLRQWAESGRGVRPSPSDNIRDDIWNVGIARLNAAVDSIKRDMPNEAALVQQVSLEERVETIVKEIQKLRTQTSTTSVNVIPGAFESVLNARWSHVLSGQVGMPLGMRVVDGPPEYVWPDAEVDTTQVLEPMEDVDEERGGGLELLVLTSAMGWPYTEFIHSSERDVFVRREVVRVWHVVRSQLARWPYDDSTFTPKPYVLVGTPGIGKSFGCGSYLLYELLHYDAVKVPTVAYFVRGSAYIFHKTGAMAGRVVLYEEAKSAVSAMRHMANERQEMLVRRKEAEGVKDAARKCKAKCGFIIFDVGTLYLPDDSLPTSEWGCVVLSSPSEKNFKSWMDSKGALRFYINCYSTPEMKAFFAWQEWCRCVTAERYQDSLAEIEIKWDVVEKRIYKVGLLPRYVFDYEKYALRCKAISVAFFNINDVDMARYMRILLSKIQWTEDGTTHQIIKLVRAASDPVEDCRNFPVSEVIGAKLKSFVVNYFFRRSYLAKVLEMPGVGAEVLEKFGSCAFMYESVVDKVVEKMKCLPSALCSHMRDSVLSRLRAAARYAQYYQVIAFKIGDQRRGVSLEARDLRTGVLYIPDLVNFPVLDAFYFVDAPPQDAAAVGRAGARGACASWTIVCLQTTKKNNHDTTTGAVVGLMSRMREWIRDWDVVKEQLLWEMIYVQHRDAEAMSRRQVCAMAAGEVTEEHRDAHVFWNRVEQYQVQMDNNLLAAVMVAAGCEPCNAKLQADDVEEFI</sequence>
<dbReference type="InterPro" id="IPR006518">
    <property type="entry name" value="Trypano_RHS"/>
</dbReference>
<feature type="region of interest" description="Disordered" evidence="1">
    <location>
        <begin position="1"/>
        <end position="20"/>
    </location>
</feature>
<keyword evidence="6" id="KW-1185">Reference proteome</keyword>
<dbReference type="Pfam" id="PF24466">
    <property type="entry name" value="DUF7578"/>
    <property type="match status" value="1"/>
</dbReference>
<dbReference type="VEuPathDB" id="TriTrypDB:TvY486_0003480"/>
<evidence type="ECO:0000259" key="4">
    <source>
        <dbReference type="Pfam" id="PF24466"/>
    </source>
</evidence>
<dbReference type="Pfam" id="PF20445">
    <property type="entry name" value="RHS_N"/>
    <property type="match status" value="1"/>
</dbReference>
<protein>
    <submittedName>
        <fullName evidence="5">Retrotransposon hot spot (RHS) protein, putative</fullName>
    </submittedName>
</protein>
<reference evidence="5 6" key="1">
    <citation type="journal article" date="2012" name="Proc. Natl. Acad. Sci. U.S.A.">
        <title>Antigenic diversity is generated by distinct evolutionary mechanisms in African trypanosome species.</title>
        <authorList>
            <person name="Jackson A.P."/>
            <person name="Berry A."/>
            <person name="Aslett M."/>
            <person name="Allison H.C."/>
            <person name="Burton P."/>
            <person name="Vavrova-Anderson J."/>
            <person name="Brown R."/>
            <person name="Browne H."/>
            <person name="Corton N."/>
            <person name="Hauser H."/>
            <person name="Gamble J."/>
            <person name="Gilderthorp R."/>
            <person name="Marcello L."/>
            <person name="McQuillan J."/>
            <person name="Otto T.D."/>
            <person name="Quail M.A."/>
            <person name="Sanders M.J."/>
            <person name="van Tonder A."/>
            <person name="Ginger M.L."/>
            <person name="Field M.C."/>
            <person name="Barry J.D."/>
            <person name="Hertz-Fowler C."/>
            <person name="Berriman M."/>
        </authorList>
    </citation>
    <scope>NUCLEOTIDE SEQUENCE</scope>
    <source>
        <strain evidence="5 6">Y486</strain>
    </source>
</reference>
<gene>
    <name evidence="5" type="ORF">TvY486_0003480</name>
</gene>
<dbReference type="PANTHER" id="PTHR33129">
    <property type="entry name" value="PROTEIN KINASE DOMAIN-CONTAINING PROTEIN-RELATED"/>
    <property type="match status" value="1"/>
</dbReference>
<feature type="domain" description="DUF7578" evidence="4">
    <location>
        <begin position="59"/>
        <end position="118"/>
    </location>
</feature>
<dbReference type="AlphaFoldDB" id="F9WUF3"/>